<dbReference type="PROSITE" id="PS00070">
    <property type="entry name" value="ALDEHYDE_DEHYDR_CYS"/>
    <property type="match status" value="1"/>
</dbReference>
<dbReference type="InterPro" id="IPR016160">
    <property type="entry name" value="Ald_DH_CS_CYS"/>
</dbReference>
<dbReference type="InterPro" id="IPR047110">
    <property type="entry name" value="GABD/Sad-like"/>
</dbReference>
<protein>
    <submittedName>
        <fullName evidence="4">Succinate semialdehyde dehydrogenase</fullName>
    </submittedName>
</protein>
<evidence type="ECO:0000259" key="3">
    <source>
        <dbReference type="Pfam" id="PF00171"/>
    </source>
</evidence>
<evidence type="ECO:0000256" key="2">
    <source>
        <dbReference type="ARBA" id="ARBA00023002"/>
    </source>
</evidence>
<dbReference type="FunFam" id="3.40.309.10:FF:000009">
    <property type="entry name" value="Aldehyde dehydrogenase A"/>
    <property type="match status" value="1"/>
</dbReference>
<dbReference type="InterPro" id="IPR016161">
    <property type="entry name" value="Ald_DH/histidinol_DH"/>
</dbReference>
<dbReference type="PANTHER" id="PTHR43217">
    <property type="entry name" value="SUCCINATE SEMIALDEHYDE DEHYDROGENASE [NAD(P)+] SAD"/>
    <property type="match status" value="1"/>
</dbReference>
<dbReference type="GO" id="GO:0004777">
    <property type="term" value="F:succinate-semialdehyde dehydrogenase (NAD+) activity"/>
    <property type="evidence" value="ECO:0007669"/>
    <property type="project" value="TreeGrafter"/>
</dbReference>
<keyword evidence="5" id="KW-1185">Reference proteome</keyword>
<comment type="similarity">
    <text evidence="1">Belongs to the aldehyde dehydrogenase family.</text>
</comment>
<dbReference type="EMBL" id="LT629711">
    <property type="protein sequence ID" value="SDP50389.1"/>
    <property type="molecule type" value="Genomic_DNA"/>
</dbReference>
<dbReference type="STRING" id="443156.SAMN04489867_2687"/>
<dbReference type="OrthoDB" id="3954161at2"/>
<dbReference type="Gene3D" id="3.40.309.10">
    <property type="entry name" value="Aldehyde Dehydrogenase, Chain A, domain 2"/>
    <property type="match status" value="1"/>
</dbReference>
<evidence type="ECO:0000256" key="1">
    <source>
        <dbReference type="ARBA" id="ARBA00009986"/>
    </source>
</evidence>
<accession>A0A1H0T8R1</accession>
<dbReference type="InterPro" id="IPR016162">
    <property type="entry name" value="Ald_DH_N"/>
</dbReference>
<dbReference type="Pfam" id="PF00171">
    <property type="entry name" value="Aldedh"/>
    <property type="match status" value="1"/>
</dbReference>
<evidence type="ECO:0000313" key="4">
    <source>
        <dbReference type="EMBL" id="SDP50389.1"/>
    </source>
</evidence>
<feature type="domain" description="Aldehyde dehydrogenase" evidence="3">
    <location>
        <begin position="8"/>
        <end position="464"/>
    </location>
</feature>
<dbReference type="PANTHER" id="PTHR43217:SF1">
    <property type="entry name" value="SUCCINATE SEMIALDEHYDE DEHYDROGENASE [NAD(P)+] SAD"/>
    <property type="match status" value="1"/>
</dbReference>
<dbReference type="InterPro" id="IPR015590">
    <property type="entry name" value="Aldehyde_DH_dom"/>
</dbReference>
<reference evidence="5" key="1">
    <citation type="submission" date="2016-10" db="EMBL/GenBank/DDBJ databases">
        <authorList>
            <person name="Varghese N."/>
            <person name="Submissions S."/>
        </authorList>
    </citation>
    <scope>NUCLEOTIDE SEQUENCE [LARGE SCALE GENOMIC DNA]</scope>
    <source>
        <strain evidence="5">DSM 22329</strain>
    </source>
</reference>
<dbReference type="Proteomes" id="UP000199077">
    <property type="component" value="Chromosome I"/>
</dbReference>
<proteinExistence type="inferred from homology"/>
<keyword evidence="2" id="KW-0560">Oxidoreductase</keyword>
<dbReference type="InterPro" id="IPR016163">
    <property type="entry name" value="Ald_DH_C"/>
</dbReference>
<dbReference type="Gene3D" id="3.40.605.10">
    <property type="entry name" value="Aldehyde Dehydrogenase, Chain A, domain 1"/>
    <property type="match status" value="1"/>
</dbReference>
<organism evidence="4 5">
    <name type="scientific">Pedococcus dokdonensis</name>
    <dbReference type="NCBI Taxonomy" id="443156"/>
    <lineage>
        <taxon>Bacteria</taxon>
        <taxon>Bacillati</taxon>
        <taxon>Actinomycetota</taxon>
        <taxon>Actinomycetes</taxon>
        <taxon>Micrococcales</taxon>
        <taxon>Intrasporangiaceae</taxon>
        <taxon>Pedococcus</taxon>
    </lineage>
</organism>
<dbReference type="SUPFAM" id="SSF53720">
    <property type="entry name" value="ALDH-like"/>
    <property type="match status" value="1"/>
</dbReference>
<evidence type="ECO:0000313" key="5">
    <source>
        <dbReference type="Proteomes" id="UP000199077"/>
    </source>
</evidence>
<sequence>MTAADTTATVITANPADGTTLATYPAMGAAEVEAAVARGAEAARSWGGLPVTERVALLARLAVHLRADVERYAALVTAEMGKPLAQARGEVEKSAVTADYYAANAEAIQAARPVEIDSPAGVSAFVSPEPLGLVLAVMPWNFPVWQVMRFAIPTLAAGNGVLLKHSPNVTGTALAIADAFEQAGFPQHLVTALVLAEPEVPDTVARLIADDRVAAVTLTGSNRAGEMVGAAAGRASKRSVLELGGSDAFVVLSDADVPAAAAAAVGARFTNSGQSCVCAKRFVVEAPVAQEFIELFLAGVRDLTVGDPTDPGTAVGPLARADLRDALQRQVDESVAAGATLAAGGRSVPGPGSFYEPTVLLDTGPGMPAFDEETFGPVAAIAVAADEGDAVRLANATAYGLGLSVWSRSTERALGVARRITSGAAFVNAVVASDPRVPFGGTKRSGYGRELAQAGILEFTNQRTYWVQA</sequence>
<dbReference type="RefSeq" id="WP_091786390.1">
    <property type="nucleotide sequence ID" value="NZ_LT629711.1"/>
</dbReference>
<gene>
    <name evidence="4" type="ORF">SAMN04489867_2687</name>
</gene>
<name>A0A1H0T8R1_9MICO</name>
<dbReference type="AlphaFoldDB" id="A0A1H0T8R1"/>